<proteinExistence type="predicted"/>
<gene>
    <name evidence="8" type="ORF">PODLI_1B026271</name>
</gene>
<dbReference type="GO" id="GO:0005886">
    <property type="term" value="C:plasma membrane"/>
    <property type="evidence" value="ECO:0007669"/>
    <property type="project" value="TreeGrafter"/>
</dbReference>
<dbReference type="PANTHER" id="PTHR24061:SF599">
    <property type="entry name" value="G-PROTEIN COUPLED RECEPTORS FAMILY 3 PROFILE DOMAIN-CONTAINING PROTEIN"/>
    <property type="match status" value="1"/>
</dbReference>
<dbReference type="InterPro" id="IPR028082">
    <property type="entry name" value="Peripla_BP_I"/>
</dbReference>
<feature type="non-terminal residue" evidence="8">
    <location>
        <position position="286"/>
    </location>
</feature>
<dbReference type="FunFam" id="3.40.50.2300:FF:000024">
    <property type="entry name" value="Vomeronasal 2, receptor 73"/>
    <property type="match status" value="1"/>
</dbReference>
<evidence type="ECO:0000313" key="9">
    <source>
        <dbReference type="Proteomes" id="UP001178461"/>
    </source>
</evidence>
<keyword evidence="4" id="KW-0472">Membrane</keyword>
<comment type="subcellular location">
    <subcellularLocation>
        <location evidence="1">Membrane</location>
        <topology evidence="1">Multi-pass membrane protein</topology>
    </subcellularLocation>
</comment>
<dbReference type="Pfam" id="PF01094">
    <property type="entry name" value="ANF_receptor"/>
    <property type="match status" value="1"/>
</dbReference>
<dbReference type="InterPro" id="IPR001828">
    <property type="entry name" value="ANF_lig-bd_rcpt"/>
</dbReference>
<dbReference type="GO" id="GO:0004930">
    <property type="term" value="F:G protein-coupled receptor activity"/>
    <property type="evidence" value="ECO:0007669"/>
    <property type="project" value="InterPro"/>
</dbReference>
<keyword evidence="9" id="KW-1185">Reference proteome</keyword>
<dbReference type="EMBL" id="CANTUW010000080">
    <property type="protein sequence ID" value="CAI7935152.1"/>
    <property type="molecule type" value="Genomic_DNA"/>
</dbReference>
<name>A0AA35VWD3_9SAUR</name>
<evidence type="ECO:0000256" key="5">
    <source>
        <dbReference type="ARBA" id="ARBA00023170"/>
    </source>
</evidence>
<comment type="caution">
    <text evidence="8">The sequence shown here is derived from an EMBL/GenBank/DDBJ whole genome shotgun (WGS) entry which is preliminary data.</text>
</comment>
<feature type="domain" description="Receptor ligand binding region" evidence="7">
    <location>
        <begin position="2"/>
        <end position="269"/>
    </location>
</feature>
<evidence type="ECO:0000256" key="2">
    <source>
        <dbReference type="ARBA" id="ARBA00022692"/>
    </source>
</evidence>
<dbReference type="SUPFAM" id="SSF53822">
    <property type="entry name" value="Periplasmic binding protein-like I"/>
    <property type="match status" value="1"/>
</dbReference>
<dbReference type="InterPro" id="IPR000068">
    <property type="entry name" value="GPCR_3_Ca_sens_rcpt-rel"/>
</dbReference>
<evidence type="ECO:0000259" key="7">
    <source>
        <dbReference type="Pfam" id="PF01094"/>
    </source>
</evidence>
<sequence length="286" mass="33505">LAYGSFPQEESDIDNFLSFYRMVPNEVHQYMAIISLLRHFGWTWTGLFVTDDDGGENFLQALEPMLYQHGICSAFTQRMEKIARFDMVGEIFDMLDRYYVGVTNDKANAFIVYGDSLTLTWLRSVMYLRDPENKESASFRKVWIMTTPIDFVLLSFQKSWDLELFQGAISFTIHSKKVLKFNEFLQIIKPYWNPDDSFLKDFWEQAFDCPFPDLLMQDIETCTGEEKLECLPGHVFEMDMTGHSYSIHNAVYVVAHALHALYSYRSKQRAMVGGKRFELQDLQPWQ</sequence>
<evidence type="ECO:0000256" key="1">
    <source>
        <dbReference type="ARBA" id="ARBA00004141"/>
    </source>
</evidence>
<dbReference type="Proteomes" id="UP001178461">
    <property type="component" value="Unassembled WGS sequence"/>
</dbReference>
<reference evidence="8" key="1">
    <citation type="submission" date="2022-12" db="EMBL/GenBank/DDBJ databases">
        <authorList>
            <person name="Alioto T."/>
            <person name="Alioto T."/>
            <person name="Gomez Garrido J."/>
        </authorList>
    </citation>
    <scope>NUCLEOTIDE SEQUENCE</scope>
</reference>
<keyword evidence="6" id="KW-0325">Glycoprotein</keyword>
<organism evidence="8 9">
    <name type="scientific">Podarcis lilfordi</name>
    <name type="common">Lilford's wall lizard</name>
    <dbReference type="NCBI Taxonomy" id="74358"/>
    <lineage>
        <taxon>Eukaryota</taxon>
        <taxon>Metazoa</taxon>
        <taxon>Chordata</taxon>
        <taxon>Craniata</taxon>
        <taxon>Vertebrata</taxon>
        <taxon>Euteleostomi</taxon>
        <taxon>Lepidosauria</taxon>
        <taxon>Squamata</taxon>
        <taxon>Bifurcata</taxon>
        <taxon>Unidentata</taxon>
        <taxon>Episquamata</taxon>
        <taxon>Laterata</taxon>
        <taxon>Lacertibaenia</taxon>
        <taxon>Lacertidae</taxon>
        <taxon>Podarcis</taxon>
    </lineage>
</organism>
<dbReference type="Gene3D" id="3.40.50.2300">
    <property type="match status" value="2"/>
</dbReference>
<keyword evidence="5 8" id="KW-0675">Receptor</keyword>
<evidence type="ECO:0000256" key="3">
    <source>
        <dbReference type="ARBA" id="ARBA00022989"/>
    </source>
</evidence>
<accession>A0AA35VWD3</accession>
<evidence type="ECO:0000256" key="4">
    <source>
        <dbReference type="ARBA" id="ARBA00023136"/>
    </source>
</evidence>
<feature type="non-terminal residue" evidence="8">
    <location>
        <position position="1"/>
    </location>
</feature>
<evidence type="ECO:0000256" key="6">
    <source>
        <dbReference type="ARBA" id="ARBA00023180"/>
    </source>
</evidence>
<evidence type="ECO:0000313" key="8">
    <source>
        <dbReference type="EMBL" id="CAI7935152.1"/>
    </source>
</evidence>
<protein>
    <submittedName>
        <fullName evidence="8">Vomeronasal type-2 receptor 26-like</fullName>
    </submittedName>
</protein>
<dbReference type="PRINTS" id="PR00248">
    <property type="entry name" value="GPCRMGR"/>
</dbReference>
<dbReference type="PANTHER" id="PTHR24061">
    <property type="entry name" value="CALCIUM-SENSING RECEPTOR-RELATED"/>
    <property type="match status" value="1"/>
</dbReference>
<dbReference type="AlphaFoldDB" id="A0AA35VWD3"/>
<keyword evidence="3" id="KW-1133">Transmembrane helix</keyword>
<dbReference type="InterPro" id="IPR000337">
    <property type="entry name" value="GPCR_3"/>
</dbReference>
<keyword evidence="2" id="KW-0812">Transmembrane</keyword>